<dbReference type="SUPFAM" id="SSF56507">
    <property type="entry name" value="Methionine synthase activation domain-like"/>
    <property type="match status" value="1"/>
</dbReference>
<dbReference type="Pfam" id="PF04071">
    <property type="entry name" value="zf-like"/>
    <property type="match status" value="1"/>
</dbReference>
<sequence length="316" mass="37005">MKNNYKFFQNRDCEFFPCHKIENEDSFNCLFCYCPLYLKENCLGSPDYILNGKGQKIRDCSNCTIVHRPEMYETVIAQFQKQDCVVFVSIWDLKDEIMARIAEIASWEQMEPESRKEHKDEAEKTVMRFLSRYNNRNRYLVPVLLQPFSRDCIKSDGFMLGKKNISCRILERIDPSKITQGYLYAFHAPEIQIEEMDSLLGTYYLETFQIACMDIVRKWIRKYLERKHSVELVHYCSPSFGPGYYGMPLEAAGILCSLMDTEQVGISWHKERMEPMMSLAGIYLISEEPLIQNWNDCENCIGQSVGCEYCINKSGH</sequence>
<dbReference type="Proteomes" id="UP000615234">
    <property type="component" value="Unassembled WGS sequence"/>
</dbReference>
<dbReference type="GO" id="GO:0008705">
    <property type="term" value="F:methionine synthase activity"/>
    <property type="evidence" value="ECO:0007669"/>
    <property type="project" value="InterPro"/>
</dbReference>
<keyword evidence="3" id="KW-1185">Reference proteome</keyword>
<evidence type="ECO:0000313" key="3">
    <source>
        <dbReference type="Proteomes" id="UP000615234"/>
    </source>
</evidence>
<reference evidence="2 3" key="1">
    <citation type="submission" date="2020-08" db="EMBL/GenBank/DDBJ databases">
        <title>Genome public.</title>
        <authorList>
            <person name="Liu C."/>
            <person name="Sun Q."/>
        </authorList>
    </citation>
    <scope>NUCLEOTIDE SEQUENCE [LARGE SCALE GENOMIC DNA]</scope>
    <source>
        <strain evidence="2 3">NSJ-10</strain>
    </source>
</reference>
<protein>
    <submittedName>
        <fullName evidence="2">Cysteine-rich small domain-containing protein</fullName>
    </submittedName>
</protein>
<evidence type="ECO:0000313" key="2">
    <source>
        <dbReference type="EMBL" id="MBC5662661.1"/>
    </source>
</evidence>
<feature type="domain" description="Cysteine-rich small" evidence="1">
    <location>
        <begin position="4"/>
        <end position="81"/>
    </location>
</feature>
<dbReference type="InterPro" id="IPR037010">
    <property type="entry name" value="VitB12-dep_Met_synth_activ_sf"/>
</dbReference>
<proteinExistence type="predicted"/>
<gene>
    <name evidence="2" type="ORF">H8S09_07110</name>
</gene>
<evidence type="ECO:0000259" key="1">
    <source>
        <dbReference type="Pfam" id="PF04071"/>
    </source>
</evidence>
<comment type="caution">
    <text evidence="2">The sequence shown here is derived from an EMBL/GenBank/DDBJ whole genome shotgun (WGS) entry which is preliminary data.</text>
</comment>
<organism evidence="2 3">
    <name type="scientific">Coprococcus hominis</name>
    <name type="common">ex Liu et al. 2022</name>
    <dbReference type="NCBI Taxonomy" id="2763039"/>
    <lineage>
        <taxon>Bacteria</taxon>
        <taxon>Bacillati</taxon>
        <taxon>Bacillota</taxon>
        <taxon>Clostridia</taxon>
        <taxon>Lachnospirales</taxon>
        <taxon>Lachnospiraceae</taxon>
        <taxon>Coprococcus</taxon>
    </lineage>
</organism>
<dbReference type="RefSeq" id="WP_117807697.1">
    <property type="nucleotide sequence ID" value="NZ_JACOOX010000003.1"/>
</dbReference>
<dbReference type="EMBL" id="JACOOX010000003">
    <property type="protein sequence ID" value="MBC5662661.1"/>
    <property type="molecule type" value="Genomic_DNA"/>
</dbReference>
<name>A0A8I0ALQ4_9FIRM</name>
<accession>A0A8I0ALQ4</accession>
<dbReference type="AlphaFoldDB" id="A0A8I0ALQ4"/>
<dbReference type="InterPro" id="IPR007212">
    <property type="entry name" value="Zf-like"/>
</dbReference>